<organism evidence="2 3">
    <name type="scientific">Cimex lectularius</name>
    <name type="common">Bed bug</name>
    <name type="synonym">Acanthia lectularia</name>
    <dbReference type="NCBI Taxonomy" id="79782"/>
    <lineage>
        <taxon>Eukaryota</taxon>
        <taxon>Metazoa</taxon>
        <taxon>Ecdysozoa</taxon>
        <taxon>Arthropoda</taxon>
        <taxon>Hexapoda</taxon>
        <taxon>Insecta</taxon>
        <taxon>Pterygota</taxon>
        <taxon>Neoptera</taxon>
        <taxon>Paraneoptera</taxon>
        <taxon>Hemiptera</taxon>
        <taxon>Heteroptera</taxon>
        <taxon>Panheteroptera</taxon>
        <taxon>Cimicomorpha</taxon>
        <taxon>Cimicidae</taxon>
        <taxon>Cimex</taxon>
    </lineage>
</organism>
<name>A0A8I6RV62_CIMLE</name>
<dbReference type="RefSeq" id="XP_014252006.1">
    <property type="nucleotide sequence ID" value="XM_014396520.2"/>
</dbReference>
<dbReference type="SMART" id="SM00409">
    <property type="entry name" value="IG"/>
    <property type="match status" value="1"/>
</dbReference>
<evidence type="ECO:0000259" key="1">
    <source>
        <dbReference type="PROSITE" id="PS50835"/>
    </source>
</evidence>
<accession>A0A8I6RV62</accession>
<protein>
    <recommendedName>
        <fullName evidence="1">Ig-like domain-containing protein</fullName>
    </recommendedName>
</protein>
<reference evidence="2" key="1">
    <citation type="submission" date="2022-01" db="UniProtKB">
        <authorList>
            <consortium name="EnsemblMetazoa"/>
        </authorList>
    </citation>
    <scope>IDENTIFICATION</scope>
</reference>
<keyword evidence="3" id="KW-1185">Reference proteome</keyword>
<dbReference type="OrthoDB" id="8915289at2759"/>
<dbReference type="Pfam" id="PF07686">
    <property type="entry name" value="V-set"/>
    <property type="match status" value="1"/>
</dbReference>
<dbReference type="InterPro" id="IPR013783">
    <property type="entry name" value="Ig-like_fold"/>
</dbReference>
<dbReference type="InterPro" id="IPR036179">
    <property type="entry name" value="Ig-like_dom_sf"/>
</dbReference>
<evidence type="ECO:0000313" key="3">
    <source>
        <dbReference type="Proteomes" id="UP000494040"/>
    </source>
</evidence>
<dbReference type="AlphaFoldDB" id="A0A8I6RV62"/>
<proteinExistence type="predicted"/>
<dbReference type="EnsemblMetazoa" id="XM_014396520.2">
    <property type="protein sequence ID" value="XP_014252006.1"/>
    <property type="gene ID" value="LOC106668094"/>
</dbReference>
<dbReference type="InterPro" id="IPR007110">
    <property type="entry name" value="Ig-like_dom"/>
</dbReference>
<dbReference type="PROSITE" id="PS50835">
    <property type="entry name" value="IG_LIKE"/>
    <property type="match status" value="1"/>
</dbReference>
<dbReference type="GeneID" id="106668094"/>
<dbReference type="Gene3D" id="2.60.40.10">
    <property type="entry name" value="Immunoglobulins"/>
    <property type="match status" value="1"/>
</dbReference>
<dbReference type="PANTHER" id="PTHR21261:SF3">
    <property type="entry name" value="BEATEN PATH VII"/>
    <property type="match status" value="1"/>
</dbReference>
<feature type="domain" description="Ig-like" evidence="1">
    <location>
        <begin position="41"/>
        <end position="125"/>
    </location>
</feature>
<sequence>MVYASAVIWKCLFSVISWYGIVGVESWFDVVLTAPHYVGIGSSAVLICDHSVEREVLYKVQWLRNSKKFFQFIRDRKPPFKNFTLKGATVSWSENTESQLMLMNITTNASGYYSCEVSTDSPIFTKSSESRELVVIELQKESPKISFGKQSYRVGDWLLVNCTTKIQSHITWLINGVKVDSDHIKYYKGKVAELQLRMTEAHVPKIKLTCITGKGDVSHVTNTIFVEVFKKKPEPELKLTSSDLQVSCNEACPITISSLLLLLTLLQSGG</sequence>
<dbReference type="PANTHER" id="PTHR21261">
    <property type="entry name" value="BEAT PROTEIN"/>
    <property type="match status" value="1"/>
</dbReference>
<dbReference type="InterPro" id="IPR003599">
    <property type="entry name" value="Ig_sub"/>
</dbReference>
<dbReference type="InterPro" id="IPR013106">
    <property type="entry name" value="Ig_V-set"/>
</dbReference>
<evidence type="ECO:0000313" key="2">
    <source>
        <dbReference type="EnsemblMetazoa" id="XP_014252006.1"/>
    </source>
</evidence>
<dbReference type="KEGG" id="clec:106668094"/>
<dbReference type="Proteomes" id="UP000494040">
    <property type="component" value="Unassembled WGS sequence"/>
</dbReference>
<dbReference type="SUPFAM" id="SSF48726">
    <property type="entry name" value="Immunoglobulin"/>
    <property type="match status" value="1"/>
</dbReference>